<evidence type="ECO:0000256" key="4">
    <source>
        <dbReference type="ARBA" id="ARBA00035141"/>
    </source>
</evidence>
<dbReference type="PRINTS" id="PR00974">
    <property type="entry name" value="RIBOSOMALS18"/>
</dbReference>
<dbReference type="InterPro" id="IPR018275">
    <property type="entry name" value="Ribosomal_bS18_CS"/>
</dbReference>
<dbReference type="PANTHER" id="PTHR13479:SF40">
    <property type="entry name" value="SMALL RIBOSOMAL SUBUNIT PROTEIN BS18M"/>
    <property type="match status" value="1"/>
</dbReference>
<dbReference type="HAMAP" id="MF_00270">
    <property type="entry name" value="Ribosomal_bS18"/>
    <property type="match status" value="1"/>
</dbReference>
<reference evidence="7 8" key="1">
    <citation type="journal article" date="2008" name="J. Bacteriol.">
        <title>'Candidatus Cloacamonas acidaminovorans': genome sequence reconstruction provides a first glimpse of a new bacterial division.</title>
        <authorList>
            <person name="Pelletier E."/>
            <person name="Kreimeyer A."/>
            <person name="Bocs S."/>
            <person name="Rouy Z."/>
            <person name="Gyapay G."/>
            <person name="Chouari R."/>
            <person name="Riviere D."/>
            <person name="Ganesan A."/>
            <person name="Daegelen P."/>
            <person name="Sghir A."/>
            <person name="Cohen G.N."/>
            <person name="Medigue C."/>
            <person name="Weissenbach J."/>
            <person name="Le Paslier D."/>
        </authorList>
    </citation>
    <scope>NUCLEOTIDE SEQUENCE [LARGE SCALE GENOMIC DNA]</scope>
    <source>
        <strain evidence="8">Evry</strain>
    </source>
</reference>
<dbReference type="eggNOG" id="COG0238">
    <property type="taxonomic scope" value="Bacteria"/>
</dbReference>
<protein>
    <recommendedName>
        <fullName evidence="4 5">Small ribosomal subunit protein bS18</fullName>
    </recommendedName>
</protein>
<accession>B0VFZ1</accession>
<dbReference type="Gene3D" id="4.10.640.10">
    <property type="entry name" value="Ribosomal protein S18"/>
    <property type="match status" value="1"/>
</dbReference>
<evidence type="ECO:0000256" key="5">
    <source>
        <dbReference type="HAMAP-Rule" id="MF_00270"/>
    </source>
</evidence>
<sequence length="78" mass="9250">MNTTDRKKKYTRKKYCRFCANKEIQIDYKNIDVLKPYISEVGKIEPARLTGTCAKHQRKLTTEIKRARQMALIPYVIE</sequence>
<evidence type="ECO:0000256" key="3">
    <source>
        <dbReference type="ARBA" id="ARBA00023274"/>
    </source>
</evidence>
<dbReference type="GO" id="GO:0070181">
    <property type="term" value="F:small ribosomal subunit rRNA binding"/>
    <property type="evidence" value="ECO:0007669"/>
    <property type="project" value="TreeGrafter"/>
</dbReference>
<dbReference type="RefSeq" id="WP_015425304.1">
    <property type="nucleotide sequence ID" value="NC_020449.1"/>
</dbReference>
<dbReference type="GO" id="GO:0022627">
    <property type="term" value="C:cytosolic small ribosomal subunit"/>
    <property type="evidence" value="ECO:0007669"/>
    <property type="project" value="TreeGrafter"/>
</dbReference>
<dbReference type="PANTHER" id="PTHR13479">
    <property type="entry name" value="30S RIBOSOMAL PROTEIN S18"/>
    <property type="match status" value="1"/>
</dbReference>
<comment type="similarity">
    <text evidence="1 5 6">Belongs to the bacterial ribosomal protein bS18 family.</text>
</comment>
<keyword evidence="3 5" id="KW-0687">Ribonucleoprotein</keyword>
<keyword evidence="5" id="KW-0699">rRNA-binding</keyword>
<dbReference type="PROSITE" id="PS00057">
    <property type="entry name" value="RIBOSOMAL_S18"/>
    <property type="match status" value="1"/>
</dbReference>
<dbReference type="InterPro" id="IPR036870">
    <property type="entry name" value="Ribosomal_bS18_sf"/>
</dbReference>
<evidence type="ECO:0000256" key="2">
    <source>
        <dbReference type="ARBA" id="ARBA00022980"/>
    </source>
</evidence>
<dbReference type="GO" id="GO:0003735">
    <property type="term" value="F:structural constituent of ribosome"/>
    <property type="evidence" value="ECO:0007669"/>
    <property type="project" value="InterPro"/>
</dbReference>
<dbReference type="Pfam" id="PF01084">
    <property type="entry name" value="Ribosomal_S18"/>
    <property type="match status" value="1"/>
</dbReference>
<dbReference type="HOGENOM" id="CLU_148710_2_2_0"/>
<evidence type="ECO:0000313" key="8">
    <source>
        <dbReference type="Proteomes" id="UP000002019"/>
    </source>
</evidence>
<dbReference type="NCBIfam" id="TIGR00165">
    <property type="entry name" value="S18"/>
    <property type="match status" value="1"/>
</dbReference>
<dbReference type="AlphaFoldDB" id="B0VFZ1"/>
<evidence type="ECO:0000256" key="6">
    <source>
        <dbReference type="RuleBase" id="RU003910"/>
    </source>
</evidence>
<organism evidence="7 8">
    <name type="scientific">Cloacimonas acidaminovorans (strain Evry)</name>
    <dbReference type="NCBI Taxonomy" id="459349"/>
    <lineage>
        <taxon>Bacteria</taxon>
        <taxon>Pseudomonadati</taxon>
        <taxon>Candidatus Cloacimonadota</taxon>
        <taxon>Candidatus Cloacimonadia</taxon>
        <taxon>Candidatus Cloacimonadales</taxon>
        <taxon>Candidatus Cloacimonadaceae</taxon>
        <taxon>Candidatus Cloacimonas</taxon>
    </lineage>
</organism>
<gene>
    <name evidence="5 7" type="primary">rpsR</name>
    <name evidence="7" type="ordered locus">CLOAM1608</name>
</gene>
<dbReference type="OrthoDB" id="9812008at2"/>
<proteinExistence type="inferred from homology"/>
<dbReference type="SUPFAM" id="SSF46911">
    <property type="entry name" value="Ribosomal protein S18"/>
    <property type="match status" value="1"/>
</dbReference>
<dbReference type="Proteomes" id="UP000002019">
    <property type="component" value="Chromosome"/>
</dbReference>
<dbReference type="EMBL" id="CU466930">
    <property type="protein sequence ID" value="CAO81446.1"/>
    <property type="molecule type" value="Genomic_DNA"/>
</dbReference>
<comment type="function">
    <text evidence="5">Binds as a heterodimer with protein bS6 to the central domain of the 16S rRNA, where it helps stabilize the platform of the 30S subunit.</text>
</comment>
<evidence type="ECO:0000313" key="7">
    <source>
        <dbReference type="EMBL" id="CAO81446.1"/>
    </source>
</evidence>
<evidence type="ECO:0000256" key="1">
    <source>
        <dbReference type="ARBA" id="ARBA00005589"/>
    </source>
</evidence>
<keyword evidence="8" id="KW-1185">Reference proteome</keyword>
<dbReference type="KEGG" id="caci:CLOAM1608"/>
<name>B0VFZ1_CLOAI</name>
<dbReference type="InterPro" id="IPR001648">
    <property type="entry name" value="Ribosomal_bS18"/>
</dbReference>
<keyword evidence="2 5" id="KW-0689">Ribosomal protein</keyword>
<dbReference type="STRING" id="459349.CLOAM1608"/>
<dbReference type="GO" id="GO:0006412">
    <property type="term" value="P:translation"/>
    <property type="evidence" value="ECO:0007669"/>
    <property type="project" value="UniProtKB-UniRule"/>
</dbReference>
<comment type="subunit">
    <text evidence="5">Part of the 30S ribosomal subunit. Forms a tight heterodimer with protein bS6.</text>
</comment>
<keyword evidence="5" id="KW-0694">RNA-binding</keyword>